<dbReference type="SUPFAM" id="SSF57716">
    <property type="entry name" value="Glucocorticoid receptor-like (DNA-binding domain)"/>
    <property type="match status" value="1"/>
</dbReference>
<keyword evidence="9" id="KW-0508">mRNA splicing</keyword>
<evidence type="ECO:0000256" key="4">
    <source>
        <dbReference type="ARBA" id="ARBA00022723"/>
    </source>
</evidence>
<feature type="compositionally biased region" description="Basic and acidic residues" evidence="14">
    <location>
        <begin position="301"/>
        <end position="339"/>
    </location>
</feature>
<dbReference type="GO" id="GO:0003677">
    <property type="term" value="F:DNA binding"/>
    <property type="evidence" value="ECO:0007669"/>
    <property type="project" value="UniProtKB-UniRule"/>
</dbReference>
<evidence type="ECO:0000256" key="10">
    <source>
        <dbReference type="ARBA" id="ARBA00023242"/>
    </source>
</evidence>
<evidence type="ECO:0000256" key="13">
    <source>
        <dbReference type="SAM" id="Coils"/>
    </source>
</evidence>
<feature type="region of interest" description="Disordered" evidence="14">
    <location>
        <begin position="257"/>
        <end position="339"/>
    </location>
</feature>
<feature type="compositionally biased region" description="Basic and acidic residues" evidence="14">
    <location>
        <begin position="825"/>
        <end position="851"/>
    </location>
</feature>
<keyword evidence="4" id="KW-0479">Metal-binding</keyword>
<keyword evidence="10" id="KW-0539">Nucleus</keyword>
<evidence type="ECO:0000256" key="11">
    <source>
        <dbReference type="ARBA" id="ARBA00038019"/>
    </source>
</evidence>
<evidence type="ECO:0000256" key="6">
    <source>
        <dbReference type="ARBA" id="ARBA00022771"/>
    </source>
</evidence>
<dbReference type="InterPro" id="IPR037151">
    <property type="entry name" value="AlkB-like_sf"/>
</dbReference>
<evidence type="ECO:0000256" key="9">
    <source>
        <dbReference type="ARBA" id="ARBA00023187"/>
    </source>
</evidence>
<dbReference type="InterPro" id="IPR005123">
    <property type="entry name" value="Oxoglu/Fe-dep_dioxygenase_dom"/>
</dbReference>
<feature type="compositionally biased region" description="Basic and acidic residues" evidence="14">
    <location>
        <begin position="257"/>
        <end position="275"/>
    </location>
</feature>
<dbReference type="InterPro" id="IPR003107">
    <property type="entry name" value="HAT"/>
</dbReference>
<dbReference type="PROSITE" id="PS51471">
    <property type="entry name" value="FE2OG_OXY"/>
    <property type="match status" value="1"/>
</dbReference>
<dbReference type="SUPFAM" id="SSF51197">
    <property type="entry name" value="Clavaminate synthase-like"/>
    <property type="match status" value="1"/>
</dbReference>
<keyword evidence="3" id="KW-0507">mRNA processing</keyword>
<dbReference type="Pfam" id="PF13532">
    <property type="entry name" value="2OG-FeII_Oxy_2"/>
    <property type="match status" value="1"/>
</dbReference>
<accession>A0A0K2TC76</accession>
<evidence type="ECO:0000256" key="3">
    <source>
        <dbReference type="ARBA" id="ARBA00022664"/>
    </source>
</evidence>
<keyword evidence="13" id="KW-0175">Coiled coil</keyword>
<evidence type="ECO:0000259" key="16">
    <source>
        <dbReference type="PROSITE" id="PS51471"/>
    </source>
</evidence>
<evidence type="ECO:0000256" key="5">
    <source>
        <dbReference type="ARBA" id="ARBA00022737"/>
    </source>
</evidence>
<dbReference type="PROSITE" id="PS50950">
    <property type="entry name" value="ZF_THAP"/>
    <property type="match status" value="1"/>
</dbReference>
<comment type="subcellular location">
    <subcellularLocation>
        <location evidence="2">Nucleus</location>
    </subcellularLocation>
</comment>
<evidence type="ECO:0000256" key="7">
    <source>
        <dbReference type="ARBA" id="ARBA00022833"/>
    </source>
</evidence>
<dbReference type="GO" id="GO:0008270">
    <property type="term" value="F:zinc ion binding"/>
    <property type="evidence" value="ECO:0007669"/>
    <property type="project" value="UniProtKB-KW"/>
</dbReference>
<keyword evidence="7" id="KW-0862">Zinc</keyword>
<dbReference type="GO" id="GO:0030627">
    <property type="term" value="F:pre-mRNA 5'-splice site binding"/>
    <property type="evidence" value="ECO:0007669"/>
    <property type="project" value="TreeGrafter"/>
</dbReference>
<gene>
    <name evidence="17" type="primary">PRPF39</name>
</gene>
<dbReference type="GO" id="GO:0071004">
    <property type="term" value="C:U2-type prespliceosome"/>
    <property type="evidence" value="ECO:0007669"/>
    <property type="project" value="TreeGrafter"/>
</dbReference>
<dbReference type="PANTHER" id="PTHR17204">
    <property type="entry name" value="PRE-MRNA PROCESSING PROTEIN PRP39-RELATED"/>
    <property type="match status" value="1"/>
</dbReference>
<evidence type="ECO:0000259" key="15">
    <source>
        <dbReference type="PROSITE" id="PS50950"/>
    </source>
</evidence>
<dbReference type="InterPro" id="IPR027450">
    <property type="entry name" value="AlkB-like"/>
</dbReference>
<keyword evidence="6 12" id="KW-0863">Zinc-finger</keyword>
<comment type="similarity">
    <text evidence="11">Belongs to the PRP39 family.</text>
</comment>
<dbReference type="Gene3D" id="1.25.40.10">
    <property type="entry name" value="Tetratricopeptide repeat domain"/>
    <property type="match status" value="3"/>
</dbReference>
<feature type="region of interest" description="Disordered" evidence="14">
    <location>
        <begin position="128"/>
        <end position="172"/>
    </location>
</feature>
<dbReference type="InterPro" id="IPR006612">
    <property type="entry name" value="THAP_Znf"/>
</dbReference>
<dbReference type="Pfam" id="PF23241">
    <property type="entry name" value="HAT_PRP39_C"/>
    <property type="match status" value="2"/>
</dbReference>
<dbReference type="GO" id="GO:0000395">
    <property type="term" value="P:mRNA 5'-splice site recognition"/>
    <property type="evidence" value="ECO:0007669"/>
    <property type="project" value="TreeGrafter"/>
</dbReference>
<evidence type="ECO:0000256" key="2">
    <source>
        <dbReference type="ARBA" id="ARBA00004123"/>
    </source>
</evidence>
<comment type="cofactor">
    <cofactor evidence="1">
        <name>Fe(2+)</name>
        <dbReference type="ChEBI" id="CHEBI:29033"/>
    </cofactor>
</comment>
<evidence type="ECO:0000256" key="14">
    <source>
        <dbReference type="SAM" id="MobiDB-lite"/>
    </source>
</evidence>
<feature type="compositionally biased region" description="Polar residues" evidence="14">
    <location>
        <begin position="138"/>
        <end position="153"/>
    </location>
</feature>
<dbReference type="Gene3D" id="2.60.120.590">
    <property type="entry name" value="Alpha-ketoglutarate-dependent dioxygenase AlkB-like"/>
    <property type="match status" value="1"/>
</dbReference>
<evidence type="ECO:0000256" key="12">
    <source>
        <dbReference type="PROSITE-ProRule" id="PRU00309"/>
    </source>
</evidence>
<dbReference type="InterPro" id="IPR011990">
    <property type="entry name" value="TPR-like_helical_dom_sf"/>
</dbReference>
<dbReference type="GO" id="GO:0000243">
    <property type="term" value="C:commitment complex"/>
    <property type="evidence" value="ECO:0007669"/>
    <property type="project" value="TreeGrafter"/>
</dbReference>
<feature type="compositionally biased region" description="Polar residues" evidence="14">
    <location>
        <begin position="853"/>
        <end position="868"/>
    </location>
</feature>
<dbReference type="InterPro" id="IPR059164">
    <property type="entry name" value="HAT_PRP39_C"/>
</dbReference>
<dbReference type="SMART" id="SM00386">
    <property type="entry name" value="HAT"/>
    <property type="match status" value="7"/>
</dbReference>
<evidence type="ECO:0000256" key="8">
    <source>
        <dbReference type="ARBA" id="ARBA00023125"/>
    </source>
</evidence>
<dbReference type="Pfam" id="PF23240">
    <property type="entry name" value="HAT_PRP39_N"/>
    <property type="match status" value="1"/>
</dbReference>
<evidence type="ECO:0000256" key="1">
    <source>
        <dbReference type="ARBA" id="ARBA00001954"/>
    </source>
</evidence>
<protein>
    <submittedName>
        <fullName evidence="17">PRP39 premRNA processing factor 39 homolog (S. cerevisiae) [Dasypus novemcinctus]</fullName>
    </submittedName>
</protein>
<feature type="compositionally biased region" description="Polar residues" evidence="14">
    <location>
        <begin position="277"/>
        <end position="286"/>
    </location>
</feature>
<feature type="domain" description="THAP-type" evidence="15">
    <location>
        <begin position="17"/>
        <end position="120"/>
    </location>
</feature>
<sequence>MLKKYAYSTLTQQWDSMTEEVSDGACIIRDCNNEDDAVINQHGHLIRTVALFSFPRNPEFAIKWLRFAGEEVQPDEYRQNHTKYRKYRICSDHFSHSDVEVKAIVGGRPKINKTAIPCFKGPDSLDGPVLETKETHSKTTNTSDIQTKQSGMPNSKKRGKGGGGRSVEKEKPLLTVQGVLRLEKSFISPSHEDADYIEVPGADREKNKTKILLIPGCSEHELVDYKAGYDIGPENPFPTNEPEVRIFEERKAVEKSQEAFQKLKEQSEAEKKARNDAFSSHPTNYDNAPLPFGESLQPPGEESHEEKDKTDTQNQANKDESSESKESCQTENMSRAELDRRVFEEQSIRNMALSVALEMEEKRKKECSVKEVPEEKSENEDTNIYSLNQMTVNQLHQEQEDANRVGPQISQDQLVKAAENNPGYDAKMLLESYWSFVKENPRDFNGWTYLVQQAESLDILDEIRLVYNSFLPIYPYCFAYWIRYSDIERKKNNWERSLAILHRGLEAIPLSVDLWITYLELYRKLYKHHDKFDELFRDKCENAITSVGLEYKSDGLWERYIEWESERKNFRHVTKIFRRLVALPTKLYNKHWDNFIAHIRDHHPRDILEYPEYEQLRRITCKELGLTYRPDPVIEPSLVRKVVQPEDRLKVGMKERIVASVIGDHEKTELLVDEIYRFEEKIKRSYFHVRSLDAKQLKNWDSYLDYEIKKENHERIIVLFERCLIPCANYEQFWIKYARYLENFFRDSLKKSNELYPSLQEHRPSILDLEKARWSFGTGLSAVDQLKEKRCAWTLRGWKEEDEEGNEVMRVVSEPVSFEDQTISQEKDENTSMECEEHSSHDVKDFGKENETQEPSVSNENHPCTSTDTKSRENCLPTETDTLDNISTSLSCDDRIDEISKAFQKEIEAEMSTVLKTSWSNDINYEAVRSVYKRACHIHCPSKALVQLKWAAFEEECGKLDSAMEILTDLSKTYPLLLECCMQMIDIQRRQGTFDKVDEMYKKLIKKIPQNRKNIKTWASMKYARFLFKIVGNTEKALGVLRAALKRERGEPRLYSQIIDICYQRSPIDVPGFTAAIELALNSSELTYRQKFEFAKRKTEFLQEFGDVKRYRDACDQLKIYRSHCAQELKLESKKKKELEKEEQKLKELEEIKAKTRAMANMKAKIAESDGKLMCTHCQKSMYPNAQGVYEFEHFLPHAENASSTEKISNLPEEEEGVVDLLDMAIPEDQAQEIQKSLKESTKYKEVAPTWELNIETYGYGKKRKIYDPDYEHIENAKFREYERLEIEGYDNSIKDAGHDKIKNFKAPGFGSSKLDESNIEDKPAYTTSDYILPPKVPQLVMGPGIGPMKPNETSEEEAKPDIFELPPEIANPQKSPCVNVPEWFIKDGGELCLSDTSNGISVIRYWPKFLSDKGNHLMFNRLRKYCKWHQKQVKIGGEWKYETRLVAWYGPCDYIHSGLNLEKNLNWAPELLDLLHRLISMTNTEFNSCFANLYRHGHDMCGWHADVHPQLGRNPDIASISLGVVRVFEFRKKSGPPNFIRFPLFPGSLLVMEGATQEDWLHCLPRDVNCKEERINLTFRTMYSIDKRNTS</sequence>
<dbReference type="EMBL" id="HACA01005690">
    <property type="protein sequence ID" value="CDW23051.1"/>
    <property type="molecule type" value="Transcribed_RNA"/>
</dbReference>
<dbReference type="Pfam" id="PF05485">
    <property type="entry name" value="THAP"/>
    <property type="match status" value="1"/>
</dbReference>
<proteinExistence type="inferred from homology"/>
<dbReference type="SMART" id="SM00692">
    <property type="entry name" value="DM3"/>
    <property type="match status" value="1"/>
</dbReference>
<organism evidence="17">
    <name type="scientific">Lepeophtheirus salmonis</name>
    <name type="common">Salmon louse</name>
    <name type="synonym">Caligus salmonis</name>
    <dbReference type="NCBI Taxonomy" id="72036"/>
    <lineage>
        <taxon>Eukaryota</taxon>
        <taxon>Metazoa</taxon>
        <taxon>Ecdysozoa</taxon>
        <taxon>Arthropoda</taxon>
        <taxon>Crustacea</taxon>
        <taxon>Multicrustacea</taxon>
        <taxon>Hexanauplia</taxon>
        <taxon>Copepoda</taxon>
        <taxon>Siphonostomatoida</taxon>
        <taxon>Caligidae</taxon>
        <taxon>Lepeophtheirus</taxon>
    </lineage>
</organism>
<evidence type="ECO:0000313" key="17">
    <source>
        <dbReference type="EMBL" id="CDW23051.1"/>
    </source>
</evidence>
<reference evidence="17" key="1">
    <citation type="submission" date="2014-05" db="EMBL/GenBank/DDBJ databases">
        <authorList>
            <person name="Chronopoulou M."/>
        </authorList>
    </citation>
    <scope>NUCLEOTIDE SEQUENCE</scope>
    <source>
        <tissue evidence="17">Whole organism</tissue>
    </source>
</reference>
<feature type="region of interest" description="Disordered" evidence="14">
    <location>
        <begin position="815"/>
        <end position="873"/>
    </location>
</feature>
<dbReference type="SMART" id="SM00980">
    <property type="entry name" value="THAP"/>
    <property type="match status" value="1"/>
</dbReference>
<feature type="coiled-coil region" evidence="13">
    <location>
        <begin position="1122"/>
        <end position="1159"/>
    </location>
</feature>
<keyword evidence="5" id="KW-0677">Repeat</keyword>
<name>A0A0K2TC76_LEPSM</name>
<keyword evidence="8 12" id="KW-0238">DNA-binding</keyword>
<feature type="domain" description="Fe2OG dioxygenase" evidence="16">
    <location>
        <begin position="1486"/>
        <end position="1584"/>
    </location>
</feature>
<dbReference type="PANTHER" id="PTHR17204:SF5">
    <property type="entry name" value="PRE-MRNA-PROCESSING FACTOR 39"/>
    <property type="match status" value="1"/>
</dbReference>
<dbReference type="GO" id="GO:0005685">
    <property type="term" value="C:U1 snRNP"/>
    <property type="evidence" value="ECO:0007669"/>
    <property type="project" value="TreeGrafter"/>
</dbReference>
<dbReference type="SUPFAM" id="SSF48452">
    <property type="entry name" value="TPR-like"/>
    <property type="match status" value="3"/>
</dbReference>